<sequence>MLSGILWGSQSQSQKLSKPYSATIPATVPATIPVTTPAITPATSSGTQHAERLEQFTRNGAGSTSPPDSSTSRGVNTIDASIDALFSPENALTCTSSPSVSSSDQSWQEFLQPADEQNSIPIDPLILTNNGFWETEDERLHIHTDGDAVISETDMHVEKRNSNAYPEAQEGNCQSDSTLHDQSHVQISADDSPNSHTRASSNALEVPTSGEQSKCRKRKLQQSHGQPQLCKRARGSSVTASENNSFSSLCSHFTSVSADERLQFLSWLFEGALLRCLSESESKIPECIVRPAHRLGQPADFTEGSGTFRKGKPWSSEEANLLLRLRKDEKRPWSDVTRIFSDQFPGRSQGSIQVFWSSTLKIRA</sequence>
<reference evidence="3 4" key="1">
    <citation type="submission" date="2018-02" db="EMBL/GenBank/DDBJ databases">
        <title>The genomes of Aspergillus section Nigri reveals drivers in fungal speciation.</title>
        <authorList>
            <consortium name="DOE Joint Genome Institute"/>
            <person name="Vesth T.C."/>
            <person name="Nybo J."/>
            <person name="Theobald S."/>
            <person name="Brandl J."/>
            <person name="Frisvad J.C."/>
            <person name="Nielsen K.F."/>
            <person name="Lyhne E.K."/>
            <person name="Kogle M.E."/>
            <person name="Kuo A."/>
            <person name="Riley R."/>
            <person name="Clum A."/>
            <person name="Nolan M."/>
            <person name="Lipzen A."/>
            <person name="Salamov A."/>
            <person name="Henrissat B."/>
            <person name="Wiebenga A."/>
            <person name="De vries R.P."/>
            <person name="Grigoriev I.V."/>
            <person name="Mortensen U.H."/>
            <person name="Andersen M.R."/>
            <person name="Baker S.E."/>
        </authorList>
    </citation>
    <scope>NUCLEOTIDE SEQUENCE [LARGE SCALE GENOMIC DNA]</scope>
    <source>
        <strain evidence="3 4">CBS 707.79</strain>
    </source>
</reference>
<keyword evidence="4" id="KW-1185">Reference proteome</keyword>
<proteinExistence type="predicted"/>
<evidence type="ECO:0000313" key="4">
    <source>
        <dbReference type="Proteomes" id="UP000247810"/>
    </source>
</evidence>
<name>A0A319DNS3_9EURO</name>
<evidence type="ECO:0000313" key="3">
    <source>
        <dbReference type="EMBL" id="PYH99181.1"/>
    </source>
</evidence>
<dbReference type="EMBL" id="KZ825804">
    <property type="protein sequence ID" value="PYH99181.1"/>
    <property type="molecule type" value="Genomic_DNA"/>
</dbReference>
<dbReference type="OrthoDB" id="2143914at2759"/>
<protein>
    <recommendedName>
        <fullName evidence="2">Myb-like domain-containing protein</fullName>
    </recommendedName>
</protein>
<evidence type="ECO:0000259" key="2">
    <source>
        <dbReference type="PROSITE" id="PS50090"/>
    </source>
</evidence>
<feature type="domain" description="Myb-like" evidence="2">
    <location>
        <begin position="306"/>
        <end position="360"/>
    </location>
</feature>
<dbReference type="PROSITE" id="PS50090">
    <property type="entry name" value="MYB_LIKE"/>
    <property type="match status" value="1"/>
</dbReference>
<dbReference type="STRING" id="1448320.A0A319DNS3"/>
<dbReference type="InterPro" id="IPR001005">
    <property type="entry name" value="SANT/Myb"/>
</dbReference>
<organism evidence="3 4">
    <name type="scientific">Aspergillus ellipticus CBS 707.79</name>
    <dbReference type="NCBI Taxonomy" id="1448320"/>
    <lineage>
        <taxon>Eukaryota</taxon>
        <taxon>Fungi</taxon>
        <taxon>Dikarya</taxon>
        <taxon>Ascomycota</taxon>
        <taxon>Pezizomycotina</taxon>
        <taxon>Eurotiomycetes</taxon>
        <taxon>Eurotiomycetidae</taxon>
        <taxon>Eurotiales</taxon>
        <taxon>Aspergillaceae</taxon>
        <taxon>Aspergillus</taxon>
        <taxon>Aspergillus subgen. Circumdati</taxon>
    </lineage>
</organism>
<accession>A0A319DNS3</accession>
<feature type="compositionally biased region" description="Polar residues" evidence="1">
    <location>
        <begin position="186"/>
        <end position="203"/>
    </location>
</feature>
<dbReference type="VEuPathDB" id="FungiDB:BO71DRAFT_415684"/>
<evidence type="ECO:0000256" key="1">
    <source>
        <dbReference type="SAM" id="MobiDB-lite"/>
    </source>
</evidence>
<dbReference type="Proteomes" id="UP000247810">
    <property type="component" value="Unassembled WGS sequence"/>
</dbReference>
<gene>
    <name evidence="3" type="ORF">BO71DRAFT_415684</name>
</gene>
<dbReference type="AlphaFoldDB" id="A0A319DNS3"/>
<feature type="region of interest" description="Disordered" evidence="1">
    <location>
        <begin position="186"/>
        <end position="236"/>
    </location>
</feature>